<comment type="similarity">
    <text evidence="17">Belongs to the NnrD/CARKD family.</text>
</comment>
<keyword evidence="12 17" id="KW-0456">Lyase</keyword>
<dbReference type="PROSITE" id="PS51385">
    <property type="entry name" value="YJEF_N"/>
    <property type="match status" value="1"/>
</dbReference>
<dbReference type="GO" id="GO:0110051">
    <property type="term" value="P:metabolite repair"/>
    <property type="evidence" value="ECO:0007669"/>
    <property type="project" value="TreeGrafter"/>
</dbReference>
<evidence type="ECO:0000256" key="12">
    <source>
        <dbReference type="ARBA" id="ARBA00023239"/>
    </source>
</evidence>
<feature type="binding site" evidence="18">
    <location>
        <position position="163"/>
    </location>
    <ligand>
        <name>K(+)</name>
        <dbReference type="ChEBI" id="CHEBI:29103"/>
    </ligand>
</feature>
<organism evidence="22 23">
    <name type="scientific">Rhodanobacter glycinis</name>
    <dbReference type="NCBI Taxonomy" id="582702"/>
    <lineage>
        <taxon>Bacteria</taxon>
        <taxon>Pseudomonadati</taxon>
        <taxon>Pseudomonadota</taxon>
        <taxon>Gammaproteobacteria</taxon>
        <taxon>Lysobacterales</taxon>
        <taxon>Rhodanobacteraceae</taxon>
        <taxon>Rhodanobacter</taxon>
    </lineage>
</organism>
<comment type="cofactor">
    <cofactor evidence="18 19">
        <name>K(+)</name>
        <dbReference type="ChEBI" id="CHEBI:29103"/>
    </cofactor>
    <text evidence="18 19">Binds 1 potassium ion per subunit.</text>
</comment>
<dbReference type="InterPro" id="IPR029056">
    <property type="entry name" value="Ribokinase-like"/>
</dbReference>
<evidence type="ECO:0000256" key="8">
    <source>
        <dbReference type="ARBA" id="ARBA00022857"/>
    </source>
</evidence>
<dbReference type="Pfam" id="PF01256">
    <property type="entry name" value="Carb_kinase"/>
    <property type="match status" value="1"/>
</dbReference>
<reference evidence="22 23" key="1">
    <citation type="journal article" date="2019" name="Environ. Microbiol.">
        <title>Species interactions and distinct microbial communities in high Arctic permafrost affected cryosols are associated with the CH4 and CO2 gas fluxes.</title>
        <authorList>
            <person name="Altshuler I."/>
            <person name="Hamel J."/>
            <person name="Turney S."/>
            <person name="Magnuson E."/>
            <person name="Levesque R."/>
            <person name="Greer C."/>
            <person name="Whyte L.G."/>
        </authorList>
    </citation>
    <scope>NUCLEOTIDE SEQUENCE [LARGE SCALE GENOMIC DNA]</scope>
    <source>
        <strain evidence="22 23">S13Y</strain>
    </source>
</reference>
<comment type="subunit">
    <text evidence="17">Homotetramer.</text>
</comment>
<evidence type="ECO:0000256" key="18">
    <source>
        <dbReference type="HAMAP-Rule" id="MF_01966"/>
    </source>
</evidence>
<dbReference type="InterPro" id="IPR030677">
    <property type="entry name" value="Nnr"/>
</dbReference>
<evidence type="ECO:0000313" key="23">
    <source>
        <dbReference type="Proteomes" id="UP000319486"/>
    </source>
</evidence>
<dbReference type="Pfam" id="PF03853">
    <property type="entry name" value="YjeF_N"/>
    <property type="match status" value="1"/>
</dbReference>
<keyword evidence="5 18" id="KW-0479">Metal-binding</keyword>
<dbReference type="PANTHER" id="PTHR12592:SF0">
    <property type="entry name" value="ATP-DEPENDENT (S)-NAD(P)H-HYDRATE DEHYDRATASE"/>
    <property type="match status" value="1"/>
</dbReference>
<feature type="binding site" evidence="18">
    <location>
        <position position="127"/>
    </location>
    <ligand>
        <name>K(+)</name>
        <dbReference type="ChEBI" id="CHEBI:29103"/>
    </ligand>
</feature>
<comment type="caution">
    <text evidence="18">Lacks conserved residue(s) required for the propagation of feature annotation.</text>
</comment>
<dbReference type="HAMAP" id="MF_01965">
    <property type="entry name" value="NADHX_dehydratase"/>
    <property type="match status" value="1"/>
</dbReference>
<feature type="binding site" evidence="17">
    <location>
        <position position="432"/>
    </location>
    <ligand>
        <name>AMP</name>
        <dbReference type="ChEBI" id="CHEBI:456215"/>
    </ligand>
</feature>
<dbReference type="PROSITE" id="PS51383">
    <property type="entry name" value="YJEF_C_3"/>
    <property type="match status" value="1"/>
</dbReference>
<evidence type="ECO:0000256" key="14">
    <source>
        <dbReference type="ARBA" id="ARBA00025153"/>
    </source>
</evidence>
<dbReference type="EMBL" id="RCZO01000013">
    <property type="protein sequence ID" value="TPG04485.1"/>
    <property type="molecule type" value="Genomic_DNA"/>
</dbReference>
<dbReference type="GO" id="GO:0052856">
    <property type="term" value="F:NAD(P)HX epimerase activity"/>
    <property type="evidence" value="ECO:0007669"/>
    <property type="project" value="UniProtKB-UniRule"/>
</dbReference>
<dbReference type="PANTHER" id="PTHR12592">
    <property type="entry name" value="ATP-DEPENDENT (S)-NAD(P)H-HYDRATE DEHYDRATASE FAMILY MEMBER"/>
    <property type="match status" value="1"/>
</dbReference>
<evidence type="ECO:0000256" key="10">
    <source>
        <dbReference type="ARBA" id="ARBA00023027"/>
    </source>
</evidence>
<dbReference type="Proteomes" id="UP000319486">
    <property type="component" value="Unassembled WGS sequence"/>
</dbReference>
<comment type="catalytic activity">
    <reaction evidence="15 17 19">
        <text>(6S)-NADHX + ADP = AMP + phosphate + NADH + H(+)</text>
        <dbReference type="Rhea" id="RHEA:32223"/>
        <dbReference type="ChEBI" id="CHEBI:15378"/>
        <dbReference type="ChEBI" id="CHEBI:43474"/>
        <dbReference type="ChEBI" id="CHEBI:57945"/>
        <dbReference type="ChEBI" id="CHEBI:64074"/>
        <dbReference type="ChEBI" id="CHEBI:456215"/>
        <dbReference type="ChEBI" id="CHEBI:456216"/>
        <dbReference type="EC" id="4.2.1.136"/>
    </reaction>
</comment>
<dbReference type="RefSeq" id="WP_140655623.1">
    <property type="nucleotide sequence ID" value="NZ_RCZO01000013.1"/>
</dbReference>
<protein>
    <recommendedName>
        <fullName evidence="19">Bifunctional NAD(P)H-hydrate repair enzyme</fullName>
    </recommendedName>
    <alternativeName>
        <fullName evidence="19">Nicotinamide nucleotide repair protein</fullName>
    </alternativeName>
    <domain>
        <recommendedName>
            <fullName evidence="19">ADP-dependent (S)-NAD(P)H-hydrate dehydratase</fullName>
            <ecNumber evidence="19">4.2.1.136</ecNumber>
        </recommendedName>
        <alternativeName>
            <fullName evidence="19">ADP-dependent NAD(P)HX dehydratase</fullName>
        </alternativeName>
    </domain>
    <domain>
        <recommendedName>
            <fullName evidence="19">NAD(P)H-hydrate epimerase</fullName>
            <ecNumber evidence="19">5.1.99.6</ecNumber>
        </recommendedName>
    </domain>
</protein>
<evidence type="ECO:0000256" key="1">
    <source>
        <dbReference type="ARBA" id="ARBA00000013"/>
    </source>
</evidence>
<comment type="catalytic activity">
    <reaction evidence="1 18 19">
        <text>(6R)-NADHX = (6S)-NADHX</text>
        <dbReference type="Rhea" id="RHEA:32215"/>
        <dbReference type="ChEBI" id="CHEBI:64074"/>
        <dbReference type="ChEBI" id="CHEBI:64075"/>
        <dbReference type="EC" id="5.1.99.6"/>
    </reaction>
</comment>
<dbReference type="EC" id="4.2.1.136" evidence="19"/>
<evidence type="ECO:0000256" key="17">
    <source>
        <dbReference type="HAMAP-Rule" id="MF_01965"/>
    </source>
</evidence>
<evidence type="ECO:0000256" key="6">
    <source>
        <dbReference type="ARBA" id="ARBA00022741"/>
    </source>
</evidence>
<dbReference type="PIRSF" id="PIRSF017184">
    <property type="entry name" value="Nnr"/>
    <property type="match status" value="1"/>
</dbReference>
<keyword evidence="13" id="KW-0511">Multifunctional enzyme</keyword>
<dbReference type="AlphaFoldDB" id="A0A502BTD6"/>
<feature type="binding site" evidence="17">
    <location>
        <position position="258"/>
    </location>
    <ligand>
        <name>(6S)-NADPHX</name>
        <dbReference type="ChEBI" id="CHEBI:64076"/>
    </ligand>
</feature>
<feature type="domain" description="YjeF N-terminal" evidence="21">
    <location>
        <begin position="16"/>
        <end position="217"/>
    </location>
</feature>
<evidence type="ECO:0000259" key="21">
    <source>
        <dbReference type="PROSITE" id="PS51385"/>
    </source>
</evidence>
<proteinExistence type="inferred from homology"/>
<name>A0A502BTD6_9GAMM</name>
<dbReference type="CDD" id="cd01171">
    <property type="entry name" value="YXKO-related"/>
    <property type="match status" value="1"/>
</dbReference>
<evidence type="ECO:0000256" key="19">
    <source>
        <dbReference type="PIRNR" id="PIRNR017184"/>
    </source>
</evidence>
<feature type="binding site" evidence="17">
    <location>
        <begin position="403"/>
        <end position="407"/>
    </location>
    <ligand>
        <name>AMP</name>
        <dbReference type="ChEBI" id="CHEBI:456215"/>
    </ligand>
</feature>
<keyword evidence="10 17" id="KW-0520">NAD</keyword>
<feature type="binding site" evidence="18">
    <location>
        <position position="65"/>
    </location>
    <ligand>
        <name>K(+)</name>
        <dbReference type="ChEBI" id="CHEBI:29103"/>
    </ligand>
</feature>
<evidence type="ECO:0000256" key="9">
    <source>
        <dbReference type="ARBA" id="ARBA00022958"/>
    </source>
</evidence>
<comment type="catalytic activity">
    <reaction evidence="16 17 19">
        <text>(6S)-NADPHX + ADP = AMP + phosphate + NADPH + H(+)</text>
        <dbReference type="Rhea" id="RHEA:32235"/>
        <dbReference type="ChEBI" id="CHEBI:15378"/>
        <dbReference type="ChEBI" id="CHEBI:43474"/>
        <dbReference type="ChEBI" id="CHEBI:57783"/>
        <dbReference type="ChEBI" id="CHEBI:64076"/>
        <dbReference type="ChEBI" id="CHEBI:456215"/>
        <dbReference type="ChEBI" id="CHEBI:456216"/>
        <dbReference type="EC" id="4.2.1.136"/>
    </reaction>
</comment>
<evidence type="ECO:0000256" key="11">
    <source>
        <dbReference type="ARBA" id="ARBA00023235"/>
    </source>
</evidence>
<sequence length="499" mass="51819">MPTYPYSRDLHTVEQLRQMERAALAALGITGQELMRRAASAALNSLRRHWPQLRHICIHCGPGNNGGDGFLFGVLAREAGLQVEVMVLTTASHGDAAIARQAWVAGGGRVQWVGDDDTLPDAELHVDALYGIGLHRAPEAAAARLIEQINCSGQPVLALDVPSGLDTDTGHCAGAAIRADVTVTFIAGKRGLHTGRAADHVGVLELATLGVPDSVYADIAPDARLLVAEVLPRRMRYANKGDNGHVLVIGGEHGMAGAARLAGESALRGGAGLVSVATRAEHVFALNATRPELMVHGVDGPQALAPMLERASVLALGPGLGQAAWGHALWLTALDANKPLVLDADGLNLLAREPRRFSAPTILTPHPGEAARLLGVSTAEVEHDRFAAVRELSSRYGAVAVLKGAGSLIADPDGRLDVCPWGNPGMASGGMGDLLTGVVAALLAQGCSAWQAACLGVGLHARAGDRAAQLGERGLLASDLLAPLRALGNGVSGREREHD</sequence>
<evidence type="ECO:0000256" key="4">
    <source>
        <dbReference type="ARBA" id="ARBA00009524"/>
    </source>
</evidence>
<evidence type="ECO:0000259" key="20">
    <source>
        <dbReference type="PROSITE" id="PS51383"/>
    </source>
</evidence>
<comment type="function">
    <text evidence="17">Catalyzes the dehydration of the S-form of NAD(P)HX at the expense of ADP, which is converted to AMP. Together with NAD(P)HX epimerase, which catalyzes the epimerization of the S- and R-forms, the enzyme allows the repair of both epimers of NAD(P)HX, a damaged form of NAD(P)H that is a result of enzymatic or heat-dependent hydration.</text>
</comment>
<keyword evidence="6 17" id="KW-0547">Nucleotide-binding</keyword>
<feature type="domain" description="YjeF C-terminal" evidence="20">
    <location>
        <begin position="223"/>
        <end position="491"/>
    </location>
</feature>
<feature type="binding site" evidence="18">
    <location>
        <begin position="64"/>
        <end position="68"/>
    </location>
    <ligand>
        <name>(6S)-NADPHX</name>
        <dbReference type="ChEBI" id="CHEBI:64076"/>
    </ligand>
</feature>
<accession>A0A502BTD6</accession>
<keyword evidence="11 18" id="KW-0413">Isomerase</keyword>
<keyword evidence="9 18" id="KW-0630">Potassium</keyword>
<feature type="binding site" evidence="18">
    <location>
        <begin position="131"/>
        <end position="137"/>
    </location>
    <ligand>
        <name>(6S)-NADPHX</name>
        <dbReference type="ChEBI" id="CHEBI:64076"/>
    </ligand>
</feature>
<evidence type="ECO:0000256" key="15">
    <source>
        <dbReference type="ARBA" id="ARBA00048238"/>
    </source>
</evidence>
<dbReference type="SUPFAM" id="SSF64153">
    <property type="entry name" value="YjeF N-terminal domain-like"/>
    <property type="match status" value="1"/>
</dbReference>
<dbReference type="SUPFAM" id="SSF53613">
    <property type="entry name" value="Ribokinase-like"/>
    <property type="match status" value="1"/>
</dbReference>
<comment type="function">
    <text evidence="14 19">Bifunctional enzyme that catalyzes the epimerization of the S- and R-forms of NAD(P)HX and the dehydration of the S-form of NAD(P)HX at the expense of ADP, which is converted to AMP. This allows the repair of both epimers of NAD(P)HX, a damaged form of NAD(P)H that is a result of enzymatic or heat-dependent hydration.</text>
</comment>
<dbReference type="NCBIfam" id="TIGR00197">
    <property type="entry name" value="yjeF_nterm"/>
    <property type="match status" value="1"/>
</dbReference>
<keyword evidence="8 17" id="KW-0521">NADP</keyword>
<evidence type="ECO:0000313" key="22">
    <source>
        <dbReference type="EMBL" id="TPG04485.1"/>
    </source>
</evidence>
<feature type="binding site" evidence="18">
    <location>
        <position position="160"/>
    </location>
    <ligand>
        <name>(6S)-NADPHX</name>
        <dbReference type="ChEBI" id="CHEBI:64076"/>
    </ligand>
</feature>
<dbReference type="GO" id="GO:0046496">
    <property type="term" value="P:nicotinamide nucleotide metabolic process"/>
    <property type="evidence" value="ECO:0007669"/>
    <property type="project" value="UniProtKB-UniRule"/>
</dbReference>
<dbReference type="GO" id="GO:0046872">
    <property type="term" value="F:metal ion binding"/>
    <property type="evidence" value="ECO:0007669"/>
    <property type="project" value="UniProtKB-UniRule"/>
</dbReference>
<feature type="binding site" evidence="17">
    <location>
        <position position="366"/>
    </location>
    <ligand>
        <name>(6S)-NADPHX</name>
        <dbReference type="ChEBI" id="CHEBI:64076"/>
    </ligand>
</feature>
<dbReference type="HAMAP" id="MF_01966">
    <property type="entry name" value="NADHX_epimerase"/>
    <property type="match status" value="1"/>
</dbReference>
<keyword evidence="7 17" id="KW-0067">ATP-binding</keyword>
<evidence type="ECO:0000256" key="13">
    <source>
        <dbReference type="ARBA" id="ARBA00023268"/>
    </source>
</evidence>
<feature type="binding site" evidence="17">
    <location>
        <position position="433"/>
    </location>
    <ligand>
        <name>(6S)-NADPHX</name>
        <dbReference type="ChEBI" id="CHEBI:64076"/>
    </ligand>
</feature>
<evidence type="ECO:0000256" key="16">
    <source>
        <dbReference type="ARBA" id="ARBA00049209"/>
    </source>
</evidence>
<dbReference type="InterPro" id="IPR000631">
    <property type="entry name" value="CARKD"/>
</dbReference>
<comment type="caution">
    <text evidence="22">The sequence shown here is derived from an EMBL/GenBank/DDBJ whole genome shotgun (WGS) entry which is preliminary data.</text>
</comment>
<dbReference type="InterPro" id="IPR036652">
    <property type="entry name" value="YjeF_N_dom_sf"/>
</dbReference>
<comment type="catalytic activity">
    <reaction evidence="2 18 19">
        <text>(6R)-NADPHX = (6S)-NADPHX</text>
        <dbReference type="Rhea" id="RHEA:32227"/>
        <dbReference type="ChEBI" id="CHEBI:64076"/>
        <dbReference type="ChEBI" id="CHEBI:64077"/>
        <dbReference type="EC" id="5.1.99.6"/>
    </reaction>
</comment>
<feature type="binding site" evidence="17">
    <location>
        <position position="319"/>
    </location>
    <ligand>
        <name>(6S)-NADPHX</name>
        <dbReference type="ChEBI" id="CHEBI:64076"/>
    </ligand>
</feature>
<dbReference type="GO" id="GO:0005524">
    <property type="term" value="F:ATP binding"/>
    <property type="evidence" value="ECO:0007669"/>
    <property type="project" value="UniProtKB-UniRule"/>
</dbReference>
<comment type="cofactor">
    <cofactor evidence="17">
        <name>Mg(2+)</name>
        <dbReference type="ChEBI" id="CHEBI:18420"/>
    </cofactor>
</comment>
<evidence type="ECO:0000256" key="7">
    <source>
        <dbReference type="ARBA" id="ARBA00022840"/>
    </source>
</evidence>
<comment type="similarity">
    <text evidence="3 19">In the N-terminal section; belongs to the NnrE/AIBP family.</text>
</comment>
<evidence type="ECO:0000256" key="2">
    <source>
        <dbReference type="ARBA" id="ARBA00000909"/>
    </source>
</evidence>
<keyword evidence="23" id="KW-1185">Reference proteome</keyword>
<dbReference type="GO" id="GO:0052855">
    <property type="term" value="F:ADP-dependent NAD(P)H-hydrate dehydratase activity"/>
    <property type="evidence" value="ECO:0007669"/>
    <property type="project" value="UniProtKB-UniRule"/>
</dbReference>
<evidence type="ECO:0000256" key="3">
    <source>
        <dbReference type="ARBA" id="ARBA00006001"/>
    </source>
</evidence>
<dbReference type="InterPro" id="IPR004443">
    <property type="entry name" value="YjeF_N_dom"/>
</dbReference>
<dbReference type="NCBIfam" id="TIGR00196">
    <property type="entry name" value="yjeF_cterm"/>
    <property type="match status" value="1"/>
</dbReference>
<evidence type="ECO:0000256" key="5">
    <source>
        <dbReference type="ARBA" id="ARBA00022723"/>
    </source>
</evidence>
<comment type="similarity">
    <text evidence="4 19">In the C-terminal section; belongs to the NnrD/CARKD family.</text>
</comment>
<dbReference type="EC" id="5.1.99.6" evidence="19"/>
<comment type="function">
    <text evidence="18">Catalyzes the epimerization of the S- and R-forms of NAD(P)HX, a damaged form of NAD(P)H that is a result of enzymatic or heat-dependent hydration. This is a prerequisite for the S-specific NAD(P)H-hydrate dehydratase to allow the repair of both epimers of NAD(P)HX.</text>
</comment>
<dbReference type="Gene3D" id="3.40.1190.20">
    <property type="match status" value="1"/>
</dbReference>
<comment type="similarity">
    <text evidence="18">Belongs to the NnrE/AIBP family.</text>
</comment>
<gene>
    <name evidence="17" type="primary">nnrD</name>
    <name evidence="18" type="synonym">nnrE</name>
    <name evidence="22" type="ORF">EAH88_17745</name>
</gene>
<dbReference type="Gene3D" id="3.40.50.10260">
    <property type="entry name" value="YjeF N-terminal domain"/>
    <property type="match status" value="1"/>
</dbReference>